<organism evidence="3 4">
    <name type="scientific">Erinaceus europaeus</name>
    <name type="common">Western European hedgehog</name>
    <dbReference type="NCBI Taxonomy" id="9365"/>
    <lineage>
        <taxon>Eukaryota</taxon>
        <taxon>Metazoa</taxon>
        <taxon>Chordata</taxon>
        <taxon>Craniata</taxon>
        <taxon>Vertebrata</taxon>
        <taxon>Euteleostomi</taxon>
        <taxon>Mammalia</taxon>
        <taxon>Eutheria</taxon>
        <taxon>Laurasiatheria</taxon>
        <taxon>Eulipotyphla</taxon>
        <taxon>Erinaceidae</taxon>
        <taxon>Erinaceinae</taxon>
        <taxon>Erinaceus</taxon>
    </lineage>
</organism>
<dbReference type="PANTHER" id="PTHR33560">
    <property type="entry name" value="PROTEIN FAM227B"/>
    <property type="match status" value="1"/>
</dbReference>
<name>A0ABM3W218_ERIEU</name>
<accession>A0ABM3W218</accession>
<dbReference type="Proteomes" id="UP001652624">
    <property type="component" value="Chromosome 16"/>
</dbReference>
<feature type="region of interest" description="Disordered" evidence="2">
    <location>
        <begin position="510"/>
        <end position="535"/>
    </location>
</feature>
<dbReference type="Pfam" id="PF14922">
    <property type="entry name" value="FWWh"/>
    <property type="match status" value="1"/>
</dbReference>
<evidence type="ECO:0000313" key="4">
    <source>
        <dbReference type="RefSeq" id="XP_060030617.1"/>
    </source>
</evidence>
<comment type="similarity">
    <text evidence="1">Belongs to the FAM227 family.</text>
</comment>
<proteinExistence type="inferred from homology"/>
<protein>
    <submittedName>
        <fullName evidence="4">Protein FAM227B isoform X1</fullName>
    </submittedName>
</protein>
<dbReference type="InterPro" id="IPR029417">
    <property type="entry name" value="FAM227"/>
</dbReference>
<dbReference type="PANTHER" id="PTHR33560:SF2">
    <property type="entry name" value="PROTEIN FAM227B"/>
    <property type="match status" value="1"/>
</dbReference>
<dbReference type="RefSeq" id="XP_060030617.1">
    <property type="nucleotide sequence ID" value="XM_060174634.1"/>
</dbReference>
<dbReference type="GeneID" id="103108418"/>
<evidence type="ECO:0000256" key="1">
    <source>
        <dbReference type="ARBA" id="ARBA00008666"/>
    </source>
</evidence>
<gene>
    <name evidence="4" type="primary">FAM227B</name>
</gene>
<keyword evidence="3" id="KW-1185">Reference proteome</keyword>
<reference evidence="4" key="1">
    <citation type="submission" date="2025-08" db="UniProtKB">
        <authorList>
            <consortium name="RefSeq"/>
        </authorList>
    </citation>
    <scope>IDENTIFICATION</scope>
</reference>
<sequence length="535" mass="63274">MTVHLISPWTPRVHYRIKQEPPRTIEEFLKLQNWDYWPRDITLKDVDKWSYSLNKIKEDSSFISIYSHLWGNVPRVYDAALLMDSRLEECSALVKEHASKLFEWGHVFCKKRSPERLQKYKAALGKCHKKKKIMLSDEMETKKNIEDCSFSGFKADELTHLPRHLDAKRIYLFILKSRNFDEKHLKVWKTHFLSQASVALLHDSFWWWFLHKFKPDRENQDFLFDRISESYVILFMSIPLYRKDAFFRVYPDCLAQAIYATFQEAFPDSSDLFNDEFKEELGNNISLWLSGLRPRRGFWTQWKLKELATTTIHGSLKTSSKSLMEQITRSNERITNTIDFDMTKILSDPRFYNKSASKSDPRLPAKSHYVAAGPEFNRVLFNFGGKSPLILYYLKIHELTGISKAPKQIKIKFTEICREPSPTPTYRDVIKEARRYFLKNQKEFKIESHRTNEEIKLIRQQQERIDKEFDRLQEKATKKPHEARKDSDKFLYKLQFSELQTEKEFLASLSSSAVTSTTEDNFEEAEGSEVGNDKI</sequence>
<evidence type="ECO:0000313" key="3">
    <source>
        <dbReference type="Proteomes" id="UP001652624"/>
    </source>
</evidence>
<evidence type="ECO:0000256" key="2">
    <source>
        <dbReference type="SAM" id="MobiDB-lite"/>
    </source>
</evidence>